<organism evidence="2">
    <name type="scientific">uncultured marine group II/III euryarchaeote KM3_175_H12</name>
    <dbReference type="NCBI Taxonomy" id="1457933"/>
    <lineage>
        <taxon>Archaea</taxon>
        <taxon>Methanobacteriati</taxon>
        <taxon>Methanobacteriota</taxon>
        <taxon>environmental samples</taxon>
    </lineage>
</organism>
<keyword evidence="1" id="KW-0812">Transmembrane</keyword>
<keyword evidence="1" id="KW-0472">Membrane</keyword>
<dbReference type="Pfam" id="PF09858">
    <property type="entry name" value="DUF2085"/>
    <property type="match status" value="1"/>
</dbReference>
<name>A0A075GLA8_9EURY</name>
<feature type="transmembrane region" description="Helical" evidence="1">
    <location>
        <begin position="20"/>
        <end position="39"/>
    </location>
</feature>
<keyword evidence="1" id="KW-1133">Transmembrane helix</keyword>
<evidence type="ECO:0000256" key="1">
    <source>
        <dbReference type="SAM" id="Phobius"/>
    </source>
</evidence>
<accession>A0A075GLA8</accession>
<dbReference type="AlphaFoldDB" id="A0A075GLA8"/>
<proteinExistence type="predicted"/>
<feature type="transmembrane region" description="Helical" evidence="1">
    <location>
        <begin position="175"/>
        <end position="198"/>
    </location>
</feature>
<feature type="transmembrane region" description="Helical" evidence="1">
    <location>
        <begin position="210"/>
        <end position="230"/>
    </location>
</feature>
<dbReference type="EMBL" id="KF900715">
    <property type="protein sequence ID" value="AIF04694.1"/>
    <property type="molecule type" value="Genomic_DNA"/>
</dbReference>
<evidence type="ECO:0008006" key="3">
    <source>
        <dbReference type="Google" id="ProtNLM"/>
    </source>
</evidence>
<sequence>MTGQNGLPDRHREEKISDWVIGISLGYLIAAFLVPALLSSGTVPELSGRANALDYVWKDSSWGDWGNEPHSEDSGVGHDQSEHGGKFAWSELDIFSAVVYGFGDLNCHQKHERSWKINDNQMPVCTRDVGIFAGIFVGGVIFRKRGLNRWTVRDSIISVLPDEKVEPFYFNDRRFLLAFGGIALLLLPTALDGGIQAISEYESTNFKRLITGLPMGIGVGLLFAGVFAANPKPFEFDAGKVILPANARLVPTVETTDEKLAEIATQTENAKESEE</sequence>
<protein>
    <recommendedName>
        <fullName evidence="3">DUF2085 domain-containing protein</fullName>
    </recommendedName>
</protein>
<evidence type="ECO:0000313" key="2">
    <source>
        <dbReference type="EMBL" id="AIF04694.1"/>
    </source>
</evidence>
<dbReference type="InterPro" id="IPR019206">
    <property type="entry name" value="DUF2085_TM"/>
</dbReference>
<reference evidence="2" key="1">
    <citation type="journal article" date="2014" name="Genome Biol. Evol.">
        <title>Pangenome evidence for extensive interdomain horizontal transfer affecting lineage core and shell genes in uncultured planktonic thaumarchaeota and euryarchaeota.</title>
        <authorList>
            <person name="Deschamps P."/>
            <person name="Zivanovic Y."/>
            <person name="Moreira D."/>
            <person name="Rodriguez-Valera F."/>
            <person name="Lopez-Garcia P."/>
        </authorList>
    </citation>
    <scope>NUCLEOTIDE SEQUENCE</scope>
</reference>